<keyword evidence="1" id="KW-0472">Membrane</keyword>
<comment type="caution">
    <text evidence="2">The sequence shown here is derived from an EMBL/GenBank/DDBJ whole genome shotgun (WGS) entry which is preliminary data.</text>
</comment>
<organism evidence="2 3">
    <name type="scientific">Portunus trituberculatus</name>
    <name type="common">Swimming crab</name>
    <name type="synonym">Neptunus trituberculatus</name>
    <dbReference type="NCBI Taxonomy" id="210409"/>
    <lineage>
        <taxon>Eukaryota</taxon>
        <taxon>Metazoa</taxon>
        <taxon>Ecdysozoa</taxon>
        <taxon>Arthropoda</taxon>
        <taxon>Crustacea</taxon>
        <taxon>Multicrustacea</taxon>
        <taxon>Malacostraca</taxon>
        <taxon>Eumalacostraca</taxon>
        <taxon>Eucarida</taxon>
        <taxon>Decapoda</taxon>
        <taxon>Pleocyemata</taxon>
        <taxon>Brachyura</taxon>
        <taxon>Eubrachyura</taxon>
        <taxon>Portunoidea</taxon>
        <taxon>Portunidae</taxon>
        <taxon>Portuninae</taxon>
        <taxon>Portunus</taxon>
    </lineage>
</organism>
<feature type="transmembrane region" description="Helical" evidence="1">
    <location>
        <begin position="164"/>
        <end position="188"/>
    </location>
</feature>
<keyword evidence="1" id="KW-0812">Transmembrane</keyword>
<dbReference type="PANTHER" id="PTHR14776">
    <property type="entry name" value="CADHERIN-LIKE AND PC-ESTERASE DOMAIN-CONTAINING PROTEIN 1"/>
    <property type="match status" value="1"/>
</dbReference>
<evidence type="ECO:0000256" key="1">
    <source>
        <dbReference type="SAM" id="Phobius"/>
    </source>
</evidence>
<dbReference type="Gene3D" id="3.30.470.20">
    <property type="entry name" value="ATP-grasp fold, B domain"/>
    <property type="match status" value="1"/>
</dbReference>
<dbReference type="OrthoDB" id="2016263at2759"/>
<proteinExistence type="predicted"/>
<reference evidence="2 3" key="1">
    <citation type="submission" date="2019-05" db="EMBL/GenBank/DDBJ databases">
        <title>Another draft genome of Portunus trituberculatus and its Hox gene families provides insights of decapod evolution.</title>
        <authorList>
            <person name="Jeong J.-H."/>
            <person name="Song I."/>
            <person name="Kim S."/>
            <person name="Choi T."/>
            <person name="Kim D."/>
            <person name="Ryu S."/>
            <person name="Kim W."/>
        </authorList>
    </citation>
    <scope>NUCLEOTIDE SEQUENCE [LARGE SCALE GENOMIC DNA]</scope>
    <source>
        <tissue evidence="2">Muscle</tissue>
    </source>
</reference>
<gene>
    <name evidence="2" type="ORF">E2C01_045409</name>
</gene>
<dbReference type="InterPro" id="IPR004344">
    <property type="entry name" value="TTL/TTLL_fam"/>
</dbReference>
<evidence type="ECO:0000313" key="3">
    <source>
        <dbReference type="Proteomes" id="UP000324222"/>
    </source>
</evidence>
<protein>
    <submittedName>
        <fullName evidence="2">Uncharacterized protein</fullName>
    </submittedName>
</protein>
<dbReference type="AlphaFoldDB" id="A0A5B7FUX3"/>
<sequence>MHSSTEKVNVFPASFGWQIPGRAWTFAALAAWVGQEGGKEAVQALVTHTETLLTSLALIADLLLPAKVNAFRKHPRRYRCEGCYHLLGVDLVYNSTFHPTIVEVDGQPDLSPPTPAHPVLAAGREQVAGNVLTLLTREKKVAEHVQEALVEAADNVGRLGDFSLYFLLLQLMTCNDVLCFVIFFFFYARGKISQGQLKMKKKRPT</sequence>
<dbReference type="Proteomes" id="UP000324222">
    <property type="component" value="Unassembled WGS sequence"/>
</dbReference>
<dbReference type="PANTHER" id="PTHR14776:SF1">
    <property type="entry name" value="CADHERIN-LIKE AND PC-ESTERASE DOMAIN-CONTAINING PROTEIN 1"/>
    <property type="match status" value="1"/>
</dbReference>
<dbReference type="Pfam" id="PF03133">
    <property type="entry name" value="TTL"/>
    <property type="match status" value="1"/>
</dbReference>
<name>A0A5B7FUX3_PORTR</name>
<accession>A0A5B7FUX3</accession>
<evidence type="ECO:0000313" key="2">
    <source>
        <dbReference type="EMBL" id="MPC51560.1"/>
    </source>
</evidence>
<keyword evidence="1" id="KW-1133">Transmembrane helix</keyword>
<keyword evidence="3" id="KW-1185">Reference proteome</keyword>
<dbReference type="EMBL" id="VSRR010010261">
    <property type="protein sequence ID" value="MPC51560.1"/>
    <property type="molecule type" value="Genomic_DNA"/>
</dbReference>